<proteinExistence type="inferred from homology"/>
<keyword evidence="4" id="KW-1185">Reference proteome</keyword>
<dbReference type="Pfam" id="PF05016">
    <property type="entry name" value="ParE_toxin"/>
    <property type="match status" value="1"/>
</dbReference>
<evidence type="ECO:0000256" key="2">
    <source>
        <dbReference type="ARBA" id="ARBA00022649"/>
    </source>
</evidence>
<gene>
    <name evidence="3" type="ORF">ISF26_09235</name>
</gene>
<dbReference type="PANTHER" id="PTHR33755">
    <property type="entry name" value="TOXIN PARE1-RELATED"/>
    <property type="match status" value="1"/>
</dbReference>
<dbReference type="RefSeq" id="WP_230843616.1">
    <property type="nucleotide sequence ID" value="NZ_CP063845.1"/>
</dbReference>
<reference evidence="3 4" key="1">
    <citation type="journal article" date="2021" name="Genome Biol. Evol.">
        <title>Complete Genome Sequencing of a Novel Gloeobacter Species from a Waterfall Cave in Mexico.</title>
        <authorList>
            <person name="Saw J.H."/>
            <person name="Cardona T."/>
            <person name="Montejano G."/>
        </authorList>
    </citation>
    <scope>NUCLEOTIDE SEQUENCE [LARGE SCALE GENOMIC DNA]</scope>
    <source>
        <strain evidence="3">MG652769</strain>
    </source>
</reference>
<sequence length="96" mass="11047">MESQPLKILWRRRAIADLARLREALPSEIRLRIVERIERSVQQLAQFPLSGRPGRIGGTRELVVTQTQFVVAYLVGEHIEILAVIHGSQIWPENLR</sequence>
<dbReference type="Gene3D" id="3.30.2310.20">
    <property type="entry name" value="RelE-like"/>
    <property type="match status" value="1"/>
</dbReference>
<keyword evidence="2" id="KW-1277">Toxin-antitoxin system</keyword>
<organism evidence="3 4">
    <name type="scientific">Gloeobacter morelensis MG652769</name>
    <dbReference type="NCBI Taxonomy" id="2781736"/>
    <lineage>
        <taxon>Bacteria</taxon>
        <taxon>Bacillati</taxon>
        <taxon>Cyanobacteriota</taxon>
        <taxon>Cyanophyceae</taxon>
        <taxon>Gloeobacterales</taxon>
        <taxon>Gloeobacteraceae</taxon>
        <taxon>Gloeobacter</taxon>
        <taxon>Gloeobacter morelensis</taxon>
    </lineage>
</organism>
<evidence type="ECO:0000313" key="3">
    <source>
        <dbReference type="EMBL" id="UFP96370.1"/>
    </source>
</evidence>
<dbReference type="EMBL" id="CP063845">
    <property type="protein sequence ID" value="UFP96370.1"/>
    <property type="molecule type" value="Genomic_DNA"/>
</dbReference>
<dbReference type="PANTHER" id="PTHR33755:SF6">
    <property type="entry name" value="PLASMID STABILIZATION SYSTEM PROTEIN"/>
    <property type="match status" value="1"/>
</dbReference>
<dbReference type="InterPro" id="IPR007712">
    <property type="entry name" value="RelE/ParE_toxin"/>
</dbReference>
<protein>
    <submittedName>
        <fullName evidence="3">Type II toxin-antitoxin system RelE/ParE family toxin</fullName>
    </submittedName>
</protein>
<dbReference type="InterPro" id="IPR035093">
    <property type="entry name" value="RelE/ParE_toxin_dom_sf"/>
</dbReference>
<name>A0ABY3PRW8_9CYAN</name>
<evidence type="ECO:0000256" key="1">
    <source>
        <dbReference type="ARBA" id="ARBA00006226"/>
    </source>
</evidence>
<accession>A0ABY3PRW8</accession>
<comment type="similarity">
    <text evidence="1">Belongs to the RelE toxin family.</text>
</comment>
<dbReference type="InterPro" id="IPR051803">
    <property type="entry name" value="TA_system_RelE-like_toxin"/>
</dbReference>
<dbReference type="Proteomes" id="UP001054846">
    <property type="component" value="Chromosome"/>
</dbReference>
<evidence type="ECO:0000313" key="4">
    <source>
        <dbReference type="Proteomes" id="UP001054846"/>
    </source>
</evidence>